<dbReference type="InterPro" id="IPR001296">
    <property type="entry name" value="Glyco_trans_1"/>
</dbReference>
<organism evidence="3 4">
    <name type="scientific">Enterocloster lavalensis</name>
    <dbReference type="NCBI Taxonomy" id="460384"/>
    <lineage>
        <taxon>Bacteria</taxon>
        <taxon>Bacillati</taxon>
        <taxon>Bacillota</taxon>
        <taxon>Clostridia</taxon>
        <taxon>Lachnospirales</taxon>
        <taxon>Lachnospiraceae</taxon>
        <taxon>Enterocloster</taxon>
    </lineage>
</organism>
<feature type="domain" description="Glycosyl transferase family 1" evidence="1">
    <location>
        <begin position="176"/>
        <end position="340"/>
    </location>
</feature>
<dbReference type="Proteomes" id="UP000198508">
    <property type="component" value="Unassembled WGS sequence"/>
</dbReference>
<dbReference type="Pfam" id="PF00534">
    <property type="entry name" value="Glycos_transf_1"/>
    <property type="match status" value="1"/>
</dbReference>
<gene>
    <name evidence="3" type="ORF">SAMN05216313_10927</name>
</gene>
<dbReference type="Gene3D" id="3.40.50.2000">
    <property type="entry name" value="Glycogen Phosphorylase B"/>
    <property type="match status" value="2"/>
</dbReference>
<reference evidence="4" key="1">
    <citation type="submission" date="2016-10" db="EMBL/GenBank/DDBJ databases">
        <authorList>
            <person name="Varghese N."/>
            <person name="Submissions S."/>
        </authorList>
    </citation>
    <scope>NUCLEOTIDE SEQUENCE [LARGE SCALE GENOMIC DNA]</scope>
    <source>
        <strain evidence="4">NLAE-zl-G277</strain>
    </source>
</reference>
<dbReference type="RefSeq" id="WP_242956308.1">
    <property type="nucleotide sequence ID" value="NZ_CP176637.1"/>
</dbReference>
<dbReference type="InterPro" id="IPR028098">
    <property type="entry name" value="Glyco_trans_4-like_N"/>
</dbReference>
<evidence type="ECO:0000313" key="4">
    <source>
        <dbReference type="Proteomes" id="UP000198508"/>
    </source>
</evidence>
<name>A0A1I0FML2_9FIRM</name>
<dbReference type="PANTHER" id="PTHR12526">
    <property type="entry name" value="GLYCOSYLTRANSFERASE"/>
    <property type="match status" value="1"/>
</dbReference>
<accession>A0A1I0FML2</accession>
<dbReference type="GeneID" id="93281296"/>
<protein>
    <submittedName>
        <fullName evidence="3">Glycosyltransferase involved in cell wall bisynthesis</fullName>
    </submittedName>
</protein>
<evidence type="ECO:0000259" key="2">
    <source>
        <dbReference type="Pfam" id="PF13439"/>
    </source>
</evidence>
<dbReference type="AlphaFoldDB" id="A0A1I0FML2"/>
<dbReference type="PANTHER" id="PTHR12526:SF630">
    <property type="entry name" value="GLYCOSYLTRANSFERASE"/>
    <property type="match status" value="1"/>
</dbReference>
<sequence length="367" mass="41352">MKRRYLFFITGMPMGGAERVMSTLANQFTQNGDEVRILTMKAPKCAYELDPRVEIVGAYAKMELSSLKCAVKSFASIVKGMTVYKKQLKEYKPDLVLAFLTYTNMIATIVGRKYAPVVISERCDPRERSEVLIKLVNHIYPKADCIVCQSKTIEKYFKEANPASETAVIPNPVNKNSINIEPIYNRKKKIIAAGRLSPQKNYELLIRAFNRICNCFPEYRVEIYGEGPEKDSLEKLIQELGLQSKIILMGTKLNVIKEEAAASLYVMSSDYEGFPNALAEAMASGLPVISTDFPSGVAHEIIEDGKNGYVVPLGDEEKLAEAMKKILSNSELQEIMSKNNEGIREQLSEAQVYKVWKELFEKLISER</sequence>
<dbReference type="STRING" id="460384.SAMN05216313_10927"/>
<dbReference type="GO" id="GO:0016757">
    <property type="term" value="F:glycosyltransferase activity"/>
    <property type="evidence" value="ECO:0007669"/>
    <property type="project" value="InterPro"/>
</dbReference>
<evidence type="ECO:0000259" key="1">
    <source>
        <dbReference type="Pfam" id="PF00534"/>
    </source>
</evidence>
<proteinExistence type="predicted"/>
<feature type="domain" description="Glycosyltransferase subfamily 4-like N-terminal" evidence="2">
    <location>
        <begin position="14"/>
        <end position="174"/>
    </location>
</feature>
<dbReference type="SUPFAM" id="SSF53756">
    <property type="entry name" value="UDP-Glycosyltransferase/glycogen phosphorylase"/>
    <property type="match status" value="1"/>
</dbReference>
<keyword evidence="3" id="KW-0808">Transferase</keyword>
<dbReference type="CDD" id="cd03820">
    <property type="entry name" value="GT4_AmsD-like"/>
    <property type="match status" value="1"/>
</dbReference>
<keyword evidence="4" id="KW-1185">Reference proteome</keyword>
<dbReference type="Pfam" id="PF13439">
    <property type="entry name" value="Glyco_transf_4"/>
    <property type="match status" value="1"/>
</dbReference>
<dbReference type="EMBL" id="FOIM01000009">
    <property type="protein sequence ID" value="SET58796.1"/>
    <property type="molecule type" value="Genomic_DNA"/>
</dbReference>
<evidence type="ECO:0000313" key="3">
    <source>
        <dbReference type="EMBL" id="SET58796.1"/>
    </source>
</evidence>